<accession>A0A5B7I6Y1</accession>
<organism evidence="2 3">
    <name type="scientific">Portunus trituberculatus</name>
    <name type="common">Swimming crab</name>
    <name type="synonym">Neptunus trituberculatus</name>
    <dbReference type="NCBI Taxonomy" id="210409"/>
    <lineage>
        <taxon>Eukaryota</taxon>
        <taxon>Metazoa</taxon>
        <taxon>Ecdysozoa</taxon>
        <taxon>Arthropoda</taxon>
        <taxon>Crustacea</taxon>
        <taxon>Multicrustacea</taxon>
        <taxon>Malacostraca</taxon>
        <taxon>Eumalacostraca</taxon>
        <taxon>Eucarida</taxon>
        <taxon>Decapoda</taxon>
        <taxon>Pleocyemata</taxon>
        <taxon>Brachyura</taxon>
        <taxon>Eubrachyura</taxon>
        <taxon>Portunoidea</taxon>
        <taxon>Portunidae</taxon>
        <taxon>Portuninae</taxon>
        <taxon>Portunus</taxon>
    </lineage>
</organism>
<keyword evidence="3" id="KW-1185">Reference proteome</keyword>
<comment type="caution">
    <text evidence="2">The sequence shown here is derived from an EMBL/GenBank/DDBJ whole genome shotgun (WGS) entry which is preliminary data.</text>
</comment>
<reference evidence="2 3" key="1">
    <citation type="submission" date="2019-05" db="EMBL/GenBank/DDBJ databases">
        <title>Another draft genome of Portunus trituberculatus and its Hox gene families provides insights of decapod evolution.</title>
        <authorList>
            <person name="Jeong J.-H."/>
            <person name="Song I."/>
            <person name="Kim S."/>
            <person name="Choi T."/>
            <person name="Kim D."/>
            <person name="Ryu S."/>
            <person name="Kim W."/>
        </authorList>
    </citation>
    <scope>NUCLEOTIDE SEQUENCE [LARGE SCALE GENOMIC DNA]</scope>
    <source>
        <tissue evidence="2">Muscle</tissue>
    </source>
</reference>
<proteinExistence type="predicted"/>
<feature type="region of interest" description="Disordered" evidence="1">
    <location>
        <begin position="58"/>
        <end position="126"/>
    </location>
</feature>
<dbReference type="EMBL" id="VSRR010046444">
    <property type="protein sequence ID" value="MPC77666.1"/>
    <property type="molecule type" value="Genomic_DNA"/>
</dbReference>
<evidence type="ECO:0000256" key="1">
    <source>
        <dbReference type="SAM" id="MobiDB-lite"/>
    </source>
</evidence>
<feature type="compositionally biased region" description="Basic and acidic residues" evidence="1">
    <location>
        <begin position="73"/>
        <end position="83"/>
    </location>
</feature>
<evidence type="ECO:0000313" key="3">
    <source>
        <dbReference type="Proteomes" id="UP000324222"/>
    </source>
</evidence>
<name>A0A5B7I6Y1_PORTR</name>
<dbReference type="Proteomes" id="UP000324222">
    <property type="component" value="Unassembled WGS sequence"/>
</dbReference>
<feature type="compositionally biased region" description="Basic residues" evidence="1">
    <location>
        <begin position="104"/>
        <end position="116"/>
    </location>
</feature>
<dbReference type="AlphaFoldDB" id="A0A5B7I6Y1"/>
<gene>
    <name evidence="2" type="ORF">E2C01_072125</name>
</gene>
<evidence type="ECO:0000313" key="2">
    <source>
        <dbReference type="EMBL" id="MPC77666.1"/>
    </source>
</evidence>
<protein>
    <submittedName>
        <fullName evidence="2">Uncharacterized protein</fullName>
    </submittedName>
</protein>
<feature type="compositionally biased region" description="Basic and acidic residues" evidence="1">
    <location>
        <begin position="117"/>
        <end position="126"/>
    </location>
</feature>
<sequence>MMSRHNTATFCVIYLNPSPSTTTTTTNTNTTNTTSHLRLCFLPATQWVTFRPHVVMQQHTASQAERLQARQGKAREAEQERRRQGGRKKQGEDGMVLEKWNSNVRRKERRKGRRRREVLEGVKIER</sequence>